<evidence type="ECO:0000256" key="2">
    <source>
        <dbReference type="SAM" id="Phobius"/>
    </source>
</evidence>
<dbReference type="RefSeq" id="WP_157758176.1">
    <property type="nucleotide sequence ID" value="NZ_CP022098.1"/>
</dbReference>
<evidence type="ECO:0000313" key="3">
    <source>
        <dbReference type="EMBL" id="ATB34943.1"/>
    </source>
</evidence>
<keyword evidence="2" id="KW-0472">Membrane</keyword>
<protein>
    <submittedName>
        <fullName evidence="3">Uncharacterized protein</fullName>
    </submittedName>
</protein>
<evidence type="ECO:0000313" key="4">
    <source>
        <dbReference type="Proteomes" id="UP000217257"/>
    </source>
</evidence>
<name>A0A250IUL3_9BACT</name>
<feature type="transmembrane region" description="Helical" evidence="2">
    <location>
        <begin position="280"/>
        <end position="298"/>
    </location>
</feature>
<dbReference type="EMBL" id="CP022098">
    <property type="protein sequence ID" value="ATB34943.1"/>
    <property type="molecule type" value="Genomic_DNA"/>
</dbReference>
<feature type="transmembrane region" description="Helical" evidence="2">
    <location>
        <begin position="224"/>
        <end position="243"/>
    </location>
</feature>
<dbReference type="Proteomes" id="UP000217257">
    <property type="component" value="Chromosome"/>
</dbReference>
<reference evidence="3 4" key="1">
    <citation type="submission" date="2017-06" db="EMBL/GenBank/DDBJ databases">
        <title>Sequencing and comparative analysis of myxobacterial genomes.</title>
        <authorList>
            <person name="Rupp O."/>
            <person name="Goesmann A."/>
            <person name="Sogaard-Andersen L."/>
        </authorList>
    </citation>
    <scope>NUCLEOTIDE SEQUENCE [LARGE SCALE GENOMIC DNA]</scope>
    <source>
        <strain evidence="3 4">DSM 52655</strain>
    </source>
</reference>
<feature type="region of interest" description="Disordered" evidence="1">
    <location>
        <begin position="144"/>
        <end position="166"/>
    </location>
</feature>
<dbReference type="KEGG" id="cfus:CYFUS_000355"/>
<organism evidence="3 4">
    <name type="scientific">Cystobacter fuscus</name>
    <dbReference type="NCBI Taxonomy" id="43"/>
    <lineage>
        <taxon>Bacteria</taxon>
        <taxon>Pseudomonadati</taxon>
        <taxon>Myxococcota</taxon>
        <taxon>Myxococcia</taxon>
        <taxon>Myxococcales</taxon>
        <taxon>Cystobacterineae</taxon>
        <taxon>Archangiaceae</taxon>
        <taxon>Cystobacter</taxon>
    </lineage>
</organism>
<dbReference type="AlphaFoldDB" id="A0A250IUL3"/>
<accession>A0A250IUL3</accession>
<keyword evidence="2" id="KW-1133">Transmembrane helix</keyword>
<sequence>MKHSSRNVAWLGVPLVVLGLLLPRTGHASDEGEVRAVIVAISRLYEEFEYERALAMLQLARSLPRGPEDESALSLYEGILLCETGQFAKGETAFRTALLMKPGVSLPVRVAPKIDALFGSIRQELALKTSPSIVVLAEGSPPLQREQVPQASSPGDAAHSPAPIEPDVPLVVPVPSGVAQLARSDVGRVVAKSPVSTGLVPASGRPLTDSGESPASGTVRKLSLIPTVAGVLLVGAGAVSWSVSQHRLEQLRNGDSSLHSSVDVQNVVSSGRSMQTLSSVLFGASALAFVSAAGMILWGEPAPKPLSLGLSVDGSSAFVQGRWP</sequence>
<keyword evidence="2" id="KW-0812">Transmembrane</keyword>
<proteinExistence type="predicted"/>
<gene>
    <name evidence="3" type="ORF">CYFUS_000355</name>
</gene>
<evidence type="ECO:0000256" key="1">
    <source>
        <dbReference type="SAM" id="MobiDB-lite"/>
    </source>
</evidence>